<feature type="compositionally biased region" description="Basic and acidic residues" evidence="1">
    <location>
        <begin position="276"/>
        <end position="286"/>
    </location>
</feature>
<feature type="compositionally biased region" description="Polar residues" evidence="1">
    <location>
        <begin position="387"/>
        <end position="396"/>
    </location>
</feature>
<feature type="compositionally biased region" description="Pro residues" evidence="1">
    <location>
        <begin position="233"/>
        <end position="248"/>
    </location>
</feature>
<feature type="compositionally biased region" description="Polar residues" evidence="1">
    <location>
        <begin position="265"/>
        <end position="275"/>
    </location>
</feature>
<feature type="compositionally biased region" description="Basic residues" evidence="1">
    <location>
        <begin position="310"/>
        <end position="319"/>
    </location>
</feature>
<protein>
    <submittedName>
        <fullName evidence="2">Uncharacterized protein</fullName>
    </submittedName>
</protein>
<feature type="compositionally biased region" description="Basic and acidic residues" evidence="1">
    <location>
        <begin position="23"/>
        <end position="46"/>
    </location>
</feature>
<organism evidence="2 3">
    <name type="scientific">Talaromyces islandicus</name>
    <name type="common">Penicillium islandicum</name>
    <dbReference type="NCBI Taxonomy" id="28573"/>
    <lineage>
        <taxon>Eukaryota</taxon>
        <taxon>Fungi</taxon>
        <taxon>Dikarya</taxon>
        <taxon>Ascomycota</taxon>
        <taxon>Pezizomycotina</taxon>
        <taxon>Eurotiomycetes</taxon>
        <taxon>Eurotiomycetidae</taxon>
        <taxon>Eurotiales</taxon>
        <taxon>Trichocomaceae</taxon>
        <taxon>Talaromyces</taxon>
        <taxon>Talaromyces sect. Islandici</taxon>
    </lineage>
</organism>
<dbReference type="EMBL" id="CVMT01000008">
    <property type="protein sequence ID" value="CRG90426.1"/>
    <property type="molecule type" value="Genomic_DNA"/>
</dbReference>
<evidence type="ECO:0000313" key="2">
    <source>
        <dbReference type="EMBL" id="CRG90426.1"/>
    </source>
</evidence>
<feature type="region of interest" description="Disordered" evidence="1">
    <location>
        <begin position="1"/>
        <end position="445"/>
    </location>
</feature>
<gene>
    <name evidence="2" type="ORF">PISL3812_07470</name>
</gene>
<dbReference type="OMA" id="QDELQMP"/>
<dbReference type="OrthoDB" id="5423493at2759"/>
<feature type="compositionally biased region" description="Polar residues" evidence="1">
    <location>
        <begin position="346"/>
        <end position="365"/>
    </location>
</feature>
<evidence type="ECO:0000256" key="1">
    <source>
        <dbReference type="SAM" id="MobiDB-lite"/>
    </source>
</evidence>
<accession>A0A0U1M656</accession>
<feature type="compositionally biased region" description="Basic residues" evidence="1">
    <location>
        <begin position="367"/>
        <end position="383"/>
    </location>
</feature>
<dbReference type="Proteomes" id="UP000054383">
    <property type="component" value="Unassembled WGS sequence"/>
</dbReference>
<feature type="compositionally biased region" description="Polar residues" evidence="1">
    <location>
        <begin position="86"/>
        <end position="105"/>
    </location>
</feature>
<feature type="compositionally biased region" description="Polar residues" evidence="1">
    <location>
        <begin position="164"/>
        <end position="177"/>
    </location>
</feature>
<sequence>MPRPPVRRNRKVQQAPLAASTENTEKPTETSDLSEPKADPIAEGRSRQTRATTPQQQQLPVRSVKTPTQNNPHDHAIASSPEGRSETGSRPATTTRARGYSSTMSLVGRKGDFSSRIGSTPGFEGSIMSNFRRRPRQPSLLQMMQADNSSDLDDDDFLGGLSPQDESTPLKTATKPSHPNIRIEVVMPPLRTSVLFSSGSSDSRKRKRPSLPLDENGNPRPSEAASVPSSPLSNPPSNLPSSLPPSPMRTPRARPAMDPLRVSATPMSTPGSIQLSHDEQSKKAGESLHLSLMKGSVPKIATSTLQSKFLPRRRLRRRQCVADGGYEEEDLESFPGDSDDDELTRVVSQRSQDNSLSDITSQYANGKTRRTRQAAGSHRKSDKRPKGTSSRNASSPQKKKRTYSRLVDKENASEWSSELSSPPPSEDLETDPDTPVRNSGQRISSRELELQALKFAEVDKWQMEFEDVSNDWT</sequence>
<feature type="compositionally biased region" description="Acidic residues" evidence="1">
    <location>
        <begin position="325"/>
        <end position="342"/>
    </location>
</feature>
<feature type="compositionally biased region" description="Basic residues" evidence="1">
    <location>
        <begin position="1"/>
        <end position="11"/>
    </location>
</feature>
<feature type="compositionally biased region" description="Low complexity" evidence="1">
    <location>
        <begin position="49"/>
        <end position="58"/>
    </location>
</feature>
<dbReference type="STRING" id="28573.A0A0U1M656"/>
<name>A0A0U1M656_TALIS</name>
<evidence type="ECO:0000313" key="3">
    <source>
        <dbReference type="Proteomes" id="UP000054383"/>
    </source>
</evidence>
<dbReference type="AlphaFoldDB" id="A0A0U1M656"/>
<reference evidence="2 3" key="1">
    <citation type="submission" date="2015-04" db="EMBL/GenBank/DDBJ databases">
        <authorList>
            <person name="Syromyatnikov M.Y."/>
            <person name="Popov V.N."/>
        </authorList>
    </citation>
    <scope>NUCLEOTIDE SEQUENCE [LARGE SCALE GENOMIC DNA]</scope>
    <source>
        <strain evidence="2">WF-38-12</strain>
    </source>
</reference>
<proteinExistence type="predicted"/>
<keyword evidence="3" id="KW-1185">Reference proteome</keyword>